<evidence type="ECO:0000256" key="2">
    <source>
        <dbReference type="HAMAP-Rule" id="MF_01477"/>
    </source>
</evidence>
<protein>
    <recommendedName>
        <fullName evidence="2">Ribosomal silencing factor RsfS</fullName>
    </recommendedName>
</protein>
<organism evidence="3 4">
    <name type="scientific">Candidatus Xenolissoclinum pacificiensis L6</name>
    <dbReference type="NCBI Taxonomy" id="1401685"/>
    <lineage>
        <taxon>Bacteria</taxon>
        <taxon>Pseudomonadati</taxon>
        <taxon>Pseudomonadota</taxon>
        <taxon>Alphaproteobacteria</taxon>
        <taxon>Rickettsiales</taxon>
        <taxon>Anaplasmataceae</taxon>
        <taxon>Candidatus Xenolissoclinum</taxon>
    </lineage>
</organism>
<dbReference type="Proteomes" id="UP000018951">
    <property type="component" value="Unassembled WGS sequence"/>
</dbReference>
<dbReference type="Gene3D" id="3.30.460.10">
    <property type="entry name" value="Beta Polymerase, domain 2"/>
    <property type="match status" value="1"/>
</dbReference>
<comment type="function">
    <text evidence="2">Functions as a ribosomal silencing factor. Interacts with ribosomal protein uL14 (rplN), blocking formation of intersubunit bridge B8. Prevents association of the 30S and 50S ribosomal subunits and the formation of functional ribosomes, thus repressing translation.</text>
</comment>
<dbReference type="SUPFAM" id="SSF81301">
    <property type="entry name" value="Nucleotidyltransferase"/>
    <property type="match status" value="1"/>
</dbReference>
<gene>
    <name evidence="2" type="primary">rsfS</name>
    <name evidence="3" type="ORF">P857_177</name>
</gene>
<dbReference type="InterPro" id="IPR043519">
    <property type="entry name" value="NT_sf"/>
</dbReference>
<dbReference type="HAMAP" id="MF_01477">
    <property type="entry name" value="Iojap_RsfS"/>
    <property type="match status" value="1"/>
</dbReference>
<dbReference type="STRING" id="1401685.P857_177"/>
<dbReference type="EMBL" id="AXCJ01000003">
    <property type="protein sequence ID" value="ETO91524.1"/>
    <property type="molecule type" value="Genomic_DNA"/>
</dbReference>
<accession>W2UZW0</accession>
<evidence type="ECO:0000313" key="4">
    <source>
        <dbReference type="Proteomes" id="UP000018951"/>
    </source>
</evidence>
<dbReference type="GO" id="GO:0043023">
    <property type="term" value="F:ribosomal large subunit binding"/>
    <property type="evidence" value="ECO:0007669"/>
    <property type="project" value="TreeGrafter"/>
</dbReference>
<dbReference type="PANTHER" id="PTHR21043">
    <property type="entry name" value="IOJAP SUPERFAMILY ORTHOLOG"/>
    <property type="match status" value="1"/>
</dbReference>
<dbReference type="Pfam" id="PF02410">
    <property type="entry name" value="RsfS"/>
    <property type="match status" value="1"/>
</dbReference>
<dbReference type="InterPro" id="IPR004394">
    <property type="entry name" value="Iojap/RsfS/C7orf30"/>
</dbReference>
<proteinExistence type="inferred from homology"/>
<comment type="similarity">
    <text evidence="1 2">Belongs to the Iojap/RsfS family.</text>
</comment>
<keyword evidence="2" id="KW-0810">Translation regulation</keyword>
<dbReference type="GO" id="GO:0005737">
    <property type="term" value="C:cytoplasm"/>
    <property type="evidence" value="ECO:0007669"/>
    <property type="project" value="UniProtKB-SubCell"/>
</dbReference>
<dbReference type="NCBIfam" id="TIGR00090">
    <property type="entry name" value="rsfS_iojap_ybeB"/>
    <property type="match status" value="1"/>
</dbReference>
<keyword evidence="2" id="KW-0678">Repressor</keyword>
<name>W2UZW0_9RICK</name>
<keyword evidence="4" id="KW-1185">Reference proteome</keyword>
<sequence length="115" mass="13308">MESIDILKSIKSILEDKKVQDIMIYRNDALADYFIIASLNTSKSLKAVCSVVLDYLSDIGVEKCSCEGFDHGHWIVVDAGVVVLHLFKDNVRDYYKIDEYWSDSDDFYYLEAQYM</sequence>
<comment type="subunit">
    <text evidence="2">Interacts with ribosomal protein uL14 (rplN).</text>
</comment>
<dbReference type="AlphaFoldDB" id="W2UZW0"/>
<dbReference type="GO" id="GO:0042256">
    <property type="term" value="P:cytosolic ribosome assembly"/>
    <property type="evidence" value="ECO:0007669"/>
    <property type="project" value="UniProtKB-UniRule"/>
</dbReference>
<comment type="caution">
    <text evidence="3">The sequence shown here is derived from an EMBL/GenBank/DDBJ whole genome shotgun (WGS) entry which is preliminary data.</text>
</comment>
<evidence type="ECO:0000256" key="1">
    <source>
        <dbReference type="ARBA" id="ARBA00010574"/>
    </source>
</evidence>
<evidence type="ECO:0000313" key="3">
    <source>
        <dbReference type="EMBL" id="ETO91524.1"/>
    </source>
</evidence>
<keyword evidence="2" id="KW-0963">Cytoplasm</keyword>
<reference evidence="3 4" key="1">
    <citation type="journal article" date="2013" name="PLoS ONE">
        <title>Bacterial endosymbiosis in a chordate host: long-term co-evolution and conservation of secondary metabolism.</title>
        <authorList>
            <person name="Kwan J.C."/>
            <person name="Schmidt E.W."/>
        </authorList>
    </citation>
    <scope>NUCLEOTIDE SEQUENCE [LARGE SCALE GENOMIC DNA]</scope>
    <source>
        <strain evidence="4">L6</strain>
    </source>
</reference>
<dbReference type="PANTHER" id="PTHR21043:SF0">
    <property type="entry name" value="MITOCHONDRIAL ASSEMBLY OF RIBOSOMAL LARGE SUBUNIT PROTEIN 1"/>
    <property type="match status" value="1"/>
</dbReference>
<dbReference type="GO" id="GO:0017148">
    <property type="term" value="P:negative regulation of translation"/>
    <property type="evidence" value="ECO:0007669"/>
    <property type="project" value="UniProtKB-UniRule"/>
</dbReference>
<dbReference type="GO" id="GO:0090071">
    <property type="term" value="P:negative regulation of ribosome biogenesis"/>
    <property type="evidence" value="ECO:0007669"/>
    <property type="project" value="UniProtKB-UniRule"/>
</dbReference>
<comment type="subcellular location">
    <subcellularLocation>
        <location evidence="2">Cytoplasm</location>
    </subcellularLocation>
</comment>